<dbReference type="FunFam" id="3.40.50.1000:FF:000013">
    <property type="entry name" value="Carboxy-terminal domain RNA polymerase II polypeptide A small"/>
    <property type="match status" value="1"/>
</dbReference>
<evidence type="ECO:0000256" key="4">
    <source>
        <dbReference type="ARBA" id="ARBA00022467"/>
    </source>
</evidence>
<dbReference type="GO" id="GO:0015629">
    <property type="term" value="C:actin cytoskeleton"/>
    <property type="evidence" value="ECO:0007669"/>
    <property type="project" value="TreeGrafter"/>
</dbReference>
<dbReference type="CDD" id="cd11292">
    <property type="entry name" value="gelsolin_S3_like"/>
    <property type="match status" value="1"/>
</dbReference>
<accession>A0A8C5QN93</accession>
<dbReference type="AlphaFoldDB" id="A0A8C5QN93"/>
<evidence type="ECO:0000256" key="10">
    <source>
        <dbReference type="ARBA" id="ARBA00023203"/>
    </source>
</evidence>
<dbReference type="SUPFAM" id="SSF56784">
    <property type="entry name" value="HAD-like"/>
    <property type="match status" value="1"/>
</dbReference>
<sequence length="1162" mass="130304">MDSTAIITQVANPKEEGILSCAQEKVSQCNISLKKQRNRSIFSSLFCCFRSYNVEPPTSNNNTSPLPPLEENGGVQKGDQTRVIAIPAHPPTKYLLPELKASDYGKKCVVIDLDETLVHSSFKPINNADFIVPVEIDGTIHQVYVLKRPHVDEFLQKMGDLFECVLFTASLAKYADPVADLLDRWGVFKARLFRESCVFHRGNYVKDLSRLGRELSKVIIIDNSPASYIFHPENAVPVQSWFDDMTDTELLDLIPFFEGLSNEENVYNMLQRLCNSLNTRMSSPAFSNVSRNPGLQIWSIEKMKMEPLPEKAYGSFFEGDCYIILYNKKVSNNISSDVHYWIGKDSTQDEQGAAALYTSQLDEALGGNPIQHREVQGFESEKFKSYFKSGVIYKKGGVASGFKHVETNMYNIRRLLHVKGRKHVTATEAELSWNSFNRGDVFLLDMGKVIIQWNGPESNKTERIRACSLAQSIRDDERGGRAQIGIIDNEQDSPDLMQIMTAVLGARSGELREATPDEKADEQQKANVRLYHVFEKNGDLVVQEIATKPLTQDLLQHQDCHILDQGGVKIFVWRGKDSSPEEKKAAFSRAVGFIQAKGYPATTNVEVMNDGAESAIFKQLFQNWKDFEETQGLGKTFSVGKIAKVEQKKFDINELYARPELAAEQRMVDDASGKVEIWRVENLELKAVDPKTYGRFYGGDCYMVLYTYMKSGKPNYLLYMWLGRHATQDEITACAYHSVELDRKYNDQPVQIRVTMGKEPKHFQAIFKGKMIIYEGGTSRTGNTVPEPPIRLFHVRGTDDFNTKATEVPARAASLNSNDVFVLKTDSVCHLWCGKGCSGDEREMAKTVAGAISKQDKQTVLEGQEPAEFWVALGGKAPYSSDKRFQESVVRYKPRLFECSNQTGRFIMTEVVDFTQSDLDEDDVMLLDTWEELFLWIGKSANDYEKNESLVSAKEYLKSHPANRDSATPIITVKQGHEPPTFTGWFDAWDSHKWSSDLSYEDMKKNLGDVSAISQISVDLQNTNLNKGSATKPSATKPSAPAKAPSHSNASTPPAQTNGSQQYSNGNLAQANGNDSQSQPKQKAAPSPAPAPAPINNGSQSFDKDLLLNKATEDLPDGVDPSKKEMYLSDGDFANIFGVTKVNFYQMPKWKQQNLKKQHGLF</sequence>
<dbReference type="InterPro" id="IPR007122">
    <property type="entry name" value="Villin/Gelsolin"/>
</dbReference>
<dbReference type="PROSITE" id="PS51089">
    <property type="entry name" value="HP"/>
    <property type="match status" value="1"/>
</dbReference>
<dbReference type="PANTHER" id="PTHR11977">
    <property type="entry name" value="VILLIN"/>
    <property type="match status" value="1"/>
</dbReference>
<keyword evidence="4" id="KW-0117">Actin capping</keyword>
<evidence type="ECO:0000256" key="5">
    <source>
        <dbReference type="ARBA" id="ARBA00022490"/>
    </source>
</evidence>
<dbReference type="GO" id="GO:0008420">
    <property type="term" value="F:RNA polymerase II CTD heptapeptide repeat phosphatase activity"/>
    <property type="evidence" value="ECO:0007669"/>
    <property type="project" value="InterPro"/>
</dbReference>
<keyword evidence="8" id="KW-0106">Calcium</keyword>
<evidence type="ECO:0000256" key="3">
    <source>
        <dbReference type="ARBA" id="ARBA00013081"/>
    </source>
</evidence>
<feature type="compositionally biased region" description="Low complexity" evidence="16">
    <location>
        <begin position="1076"/>
        <end position="1086"/>
    </location>
</feature>
<evidence type="ECO:0000256" key="1">
    <source>
        <dbReference type="ARBA" id="ARBA00004245"/>
    </source>
</evidence>
<evidence type="ECO:0000313" key="20">
    <source>
        <dbReference type="Proteomes" id="UP000694569"/>
    </source>
</evidence>
<keyword evidence="9" id="KW-0904">Protein phosphatase</keyword>
<dbReference type="CDD" id="cd11290">
    <property type="entry name" value="gelsolin_S1_like"/>
    <property type="match status" value="1"/>
</dbReference>
<dbReference type="FunFam" id="3.40.20.10:FF:000001">
    <property type="entry name" value="Gelsolin"/>
    <property type="match status" value="1"/>
</dbReference>
<dbReference type="Pfam" id="PF00626">
    <property type="entry name" value="Gelsolin"/>
    <property type="match status" value="6"/>
</dbReference>
<feature type="domain" description="HP" evidence="18">
    <location>
        <begin position="1096"/>
        <end position="1162"/>
    </location>
</feature>
<dbReference type="Gene3D" id="3.40.50.1000">
    <property type="entry name" value="HAD superfamily/HAD-like"/>
    <property type="match status" value="1"/>
</dbReference>
<feature type="active site" description="Proton donor" evidence="14">
    <location>
        <position position="114"/>
    </location>
</feature>
<evidence type="ECO:0000256" key="6">
    <source>
        <dbReference type="ARBA" id="ARBA00022737"/>
    </source>
</evidence>
<proteinExistence type="inferred from homology"/>
<evidence type="ECO:0000256" key="15">
    <source>
        <dbReference type="PIRSR" id="PIRSR640078-3"/>
    </source>
</evidence>
<feature type="site" description="Transition state stabilizer" evidence="15">
    <location>
        <position position="168"/>
    </location>
</feature>
<dbReference type="FunFam" id="3.40.20.10:FF:000002">
    <property type="entry name" value="Gelsolin"/>
    <property type="match status" value="1"/>
</dbReference>
<keyword evidence="20" id="KW-1185">Reference proteome</keyword>
<keyword evidence="7" id="KW-0378">Hydrolase</keyword>
<keyword evidence="11" id="KW-0206">Cytoskeleton</keyword>
<comment type="subcellular location">
    <subcellularLocation>
        <location evidence="1">Cytoplasm</location>
        <location evidence="1">Cytoskeleton</location>
    </subcellularLocation>
</comment>
<protein>
    <recommendedName>
        <fullName evidence="3">protein-serine/threonine phosphatase</fullName>
        <ecNumber evidence="3">3.1.3.16</ecNumber>
    </recommendedName>
</protein>
<dbReference type="EC" id="3.1.3.16" evidence="3"/>
<dbReference type="PRINTS" id="PR00597">
    <property type="entry name" value="GELSOLIN"/>
</dbReference>
<dbReference type="InterPro" id="IPR029006">
    <property type="entry name" value="ADF-H/Gelsolin-like_dom_sf"/>
</dbReference>
<dbReference type="GO" id="GO:0051014">
    <property type="term" value="P:actin filament severing"/>
    <property type="evidence" value="ECO:0007669"/>
    <property type="project" value="TreeGrafter"/>
</dbReference>
<keyword evidence="6" id="KW-0677">Repeat</keyword>
<dbReference type="SMART" id="SM00577">
    <property type="entry name" value="CPDc"/>
    <property type="match status" value="1"/>
</dbReference>
<dbReference type="InterPro" id="IPR036180">
    <property type="entry name" value="Gelsolin-like_dom_sf"/>
</dbReference>
<evidence type="ECO:0000256" key="2">
    <source>
        <dbReference type="ARBA" id="ARBA00008418"/>
    </source>
</evidence>
<comment type="similarity">
    <text evidence="2">Belongs to the villin/gelsolin family.</text>
</comment>
<dbReference type="InterPro" id="IPR040078">
    <property type="entry name" value="RNA_Pol_CTD_Phosphatase"/>
</dbReference>
<dbReference type="InterPro" id="IPR036412">
    <property type="entry name" value="HAD-like_sf"/>
</dbReference>
<dbReference type="OrthoDB" id="6375767at2759"/>
<evidence type="ECO:0000256" key="12">
    <source>
        <dbReference type="ARBA" id="ARBA00047761"/>
    </source>
</evidence>
<dbReference type="Gene3D" id="1.10.950.10">
    <property type="entry name" value="Villin headpiece domain"/>
    <property type="match status" value="1"/>
</dbReference>
<dbReference type="PROSITE" id="PS50969">
    <property type="entry name" value="FCP1"/>
    <property type="match status" value="1"/>
</dbReference>
<evidence type="ECO:0000259" key="17">
    <source>
        <dbReference type="PROSITE" id="PS50969"/>
    </source>
</evidence>
<keyword evidence="5" id="KW-0963">Cytoplasm</keyword>
<dbReference type="NCBIfam" id="TIGR02251">
    <property type="entry name" value="HIF-SF_euk"/>
    <property type="match status" value="1"/>
</dbReference>
<dbReference type="Pfam" id="PF02209">
    <property type="entry name" value="VHP"/>
    <property type="match status" value="1"/>
</dbReference>
<dbReference type="GO" id="GO:0005737">
    <property type="term" value="C:cytoplasm"/>
    <property type="evidence" value="ECO:0007669"/>
    <property type="project" value="TreeGrafter"/>
</dbReference>
<feature type="compositionally biased region" description="Polar residues" evidence="16">
    <location>
        <begin position="1052"/>
        <end position="1075"/>
    </location>
</feature>
<dbReference type="SMART" id="SM00153">
    <property type="entry name" value="VHP"/>
    <property type="match status" value="1"/>
</dbReference>
<keyword evidence="10" id="KW-0009">Actin-binding</keyword>
<dbReference type="CDD" id="cd11288">
    <property type="entry name" value="gelsolin_S5_like"/>
    <property type="match status" value="1"/>
</dbReference>
<dbReference type="InterPro" id="IPR003128">
    <property type="entry name" value="Villin_headpiece"/>
</dbReference>
<evidence type="ECO:0000256" key="14">
    <source>
        <dbReference type="PIRSR" id="PIRSR640078-1"/>
    </source>
</evidence>
<reference evidence="19" key="2">
    <citation type="submission" date="2025-09" db="UniProtKB">
        <authorList>
            <consortium name="Ensembl"/>
        </authorList>
    </citation>
    <scope>IDENTIFICATION</scope>
</reference>
<comment type="catalytic activity">
    <reaction evidence="13">
        <text>O-phospho-L-threonyl-[protein] + H2O = L-threonyl-[protein] + phosphate</text>
        <dbReference type="Rhea" id="RHEA:47004"/>
        <dbReference type="Rhea" id="RHEA-COMP:11060"/>
        <dbReference type="Rhea" id="RHEA-COMP:11605"/>
        <dbReference type="ChEBI" id="CHEBI:15377"/>
        <dbReference type="ChEBI" id="CHEBI:30013"/>
        <dbReference type="ChEBI" id="CHEBI:43474"/>
        <dbReference type="ChEBI" id="CHEBI:61977"/>
        <dbReference type="EC" id="3.1.3.16"/>
    </reaction>
</comment>
<dbReference type="InterPro" id="IPR004274">
    <property type="entry name" value="FCP1_dom"/>
</dbReference>
<feature type="active site" description="4-aspartylphosphate intermediate" evidence="14">
    <location>
        <position position="112"/>
    </location>
</feature>
<feature type="compositionally biased region" description="Low complexity" evidence="16">
    <location>
        <begin position="1029"/>
        <end position="1051"/>
    </location>
</feature>
<feature type="region of interest" description="Disordered" evidence="16">
    <location>
        <begin position="1024"/>
        <end position="1101"/>
    </location>
</feature>
<comment type="catalytic activity">
    <reaction evidence="12">
        <text>O-phospho-L-seryl-[protein] + H2O = L-seryl-[protein] + phosphate</text>
        <dbReference type="Rhea" id="RHEA:20629"/>
        <dbReference type="Rhea" id="RHEA-COMP:9863"/>
        <dbReference type="Rhea" id="RHEA-COMP:11604"/>
        <dbReference type="ChEBI" id="CHEBI:15377"/>
        <dbReference type="ChEBI" id="CHEBI:29999"/>
        <dbReference type="ChEBI" id="CHEBI:43474"/>
        <dbReference type="ChEBI" id="CHEBI:83421"/>
        <dbReference type="EC" id="3.1.3.16"/>
    </reaction>
</comment>
<dbReference type="GO" id="GO:0051016">
    <property type="term" value="P:barbed-end actin filament capping"/>
    <property type="evidence" value="ECO:0007669"/>
    <property type="project" value="TreeGrafter"/>
</dbReference>
<dbReference type="CDD" id="cd11291">
    <property type="entry name" value="gelsolin_S6_like"/>
    <property type="match status" value="1"/>
</dbReference>
<dbReference type="SFLD" id="SFLDS00003">
    <property type="entry name" value="Haloacid_Dehalogenase"/>
    <property type="match status" value="1"/>
</dbReference>
<dbReference type="FunFam" id="3.40.20.10:FF:000004">
    <property type="entry name" value="Gelsolin"/>
    <property type="match status" value="1"/>
</dbReference>
<evidence type="ECO:0000256" key="13">
    <source>
        <dbReference type="ARBA" id="ARBA00048336"/>
    </source>
</evidence>
<dbReference type="CDD" id="cd11293">
    <property type="entry name" value="gelsolin_S4_like"/>
    <property type="match status" value="1"/>
</dbReference>
<evidence type="ECO:0000256" key="11">
    <source>
        <dbReference type="ARBA" id="ARBA00023212"/>
    </source>
</evidence>
<dbReference type="FunFam" id="3.40.20.10:FF:000005">
    <property type="entry name" value="Gelsolin"/>
    <property type="match status" value="1"/>
</dbReference>
<dbReference type="Pfam" id="PF03031">
    <property type="entry name" value="NIF"/>
    <property type="match status" value="1"/>
</dbReference>
<dbReference type="SFLD" id="SFLDG01124">
    <property type="entry name" value="C0.1:_RNA_Pol_CTD_Phosphatase"/>
    <property type="match status" value="1"/>
</dbReference>
<dbReference type="SUPFAM" id="SSF55753">
    <property type="entry name" value="Actin depolymerizing proteins"/>
    <property type="match status" value="4"/>
</dbReference>
<feature type="site" description="Transition state stabilizer" evidence="15">
    <location>
        <position position="206"/>
    </location>
</feature>
<evidence type="ECO:0000256" key="9">
    <source>
        <dbReference type="ARBA" id="ARBA00022912"/>
    </source>
</evidence>
<name>A0A8C5QN93_9ANUR</name>
<evidence type="ECO:0000256" key="7">
    <source>
        <dbReference type="ARBA" id="ARBA00022801"/>
    </source>
</evidence>
<dbReference type="GO" id="GO:0005546">
    <property type="term" value="F:phosphatidylinositol-4,5-bisphosphate binding"/>
    <property type="evidence" value="ECO:0007669"/>
    <property type="project" value="TreeGrafter"/>
</dbReference>
<dbReference type="SUPFAM" id="SSF82754">
    <property type="entry name" value="C-terminal, gelsolin-like domain of Sec23/24"/>
    <property type="match status" value="2"/>
</dbReference>
<evidence type="ECO:0000313" key="19">
    <source>
        <dbReference type="Ensembl" id="ENSLLEP00000040742.1"/>
    </source>
</evidence>
<dbReference type="InterPro" id="IPR007123">
    <property type="entry name" value="Gelsolin-like_dom"/>
</dbReference>
<dbReference type="GO" id="GO:0051015">
    <property type="term" value="F:actin filament binding"/>
    <property type="evidence" value="ECO:0007669"/>
    <property type="project" value="InterPro"/>
</dbReference>
<dbReference type="SMART" id="SM00262">
    <property type="entry name" value="GEL"/>
    <property type="match status" value="6"/>
</dbReference>
<dbReference type="Gene3D" id="3.40.20.10">
    <property type="entry name" value="Severin"/>
    <property type="match status" value="6"/>
</dbReference>
<dbReference type="SUPFAM" id="SSF47050">
    <property type="entry name" value="VHP, Villin headpiece domain"/>
    <property type="match status" value="1"/>
</dbReference>
<gene>
    <name evidence="19" type="primary">VILL</name>
</gene>
<dbReference type="InterPro" id="IPR023214">
    <property type="entry name" value="HAD_sf"/>
</dbReference>
<dbReference type="InterPro" id="IPR036886">
    <property type="entry name" value="Villin_headpiece_dom_sf"/>
</dbReference>
<dbReference type="CDD" id="cd07521">
    <property type="entry name" value="HAD_FCP1-like"/>
    <property type="match status" value="1"/>
</dbReference>
<dbReference type="GO" id="GO:0008154">
    <property type="term" value="P:actin polymerization or depolymerization"/>
    <property type="evidence" value="ECO:0007669"/>
    <property type="project" value="TreeGrafter"/>
</dbReference>
<dbReference type="Ensembl" id="ENSLLET00000042395.1">
    <property type="protein sequence ID" value="ENSLLEP00000040742.1"/>
    <property type="gene ID" value="ENSLLEG00000025543.1"/>
</dbReference>
<dbReference type="CDD" id="cd11289">
    <property type="entry name" value="gelsolin_S2_like"/>
    <property type="match status" value="1"/>
</dbReference>
<feature type="domain" description="FCP1 homology" evidence="17">
    <location>
        <begin position="102"/>
        <end position="260"/>
    </location>
</feature>
<dbReference type="PANTHER" id="PTHR11977:SF30">
    <property type="entry name" value="VILLIN-LIKE PROTEIN"/>
    <property type="match status" value="1"/>
</dbReference>
<evidence type="ECO:0000256" key="16">
    <source>
        <dbReference type="SAM" id="MobiDB-lite"/>
    </source>
</evidence>
<evidence type="ECO:0000259" key="18">
    <source>
        <dbReference type="PROSITE" id="PS51089"/>
    </source>
</evidence>
<evidence type="ECO:0000256" key="8">
    <source>
        <dbReference type="ARBA" id="ARBA00022837"/>
    </source>
</evidence>
<dbReference type="GeneTree" id="ENSGT00940000160253"/>
<dbReference type="FunFam" id="3.40.20.10:FF:000027">
    <property type="entry name" value="Villin 1"/>
    <property type="match status" value="1"/>
</dbReference>
<organism evidence="19 20">
    <name type="scientific">Leptobrachium leishanense</name>
    <name type="common">Leishan spiny toad</name>
    <dbReference type="NCBI Taxonomy" id="445787"/>
    <lineage>
        <taxon>Eukaryota</taxon>
        <taxon>Metazoa</taxon>
        <taxon>Chordata</taxon>
        <taxon>Craniata</taxon>
        <taxon>Vertebrata</taxon>
        <taxon>Euteleostomi</taxon>
        <taxon>Amphibia</taxon>
        <taxon>Batrachia</taxon>
        <taxon>Anura</taxon>
        <taxon>Pelobatoidea</taxon>
        <taxon>Megophryidae</taxon>
        <taxon>Leptobrachium</taxon>
    </lineage>
</organism>
<reference evidence="19" key="1">
    <citation type="submission" date="2025-08" db="UniProtKB">
        <authorList>
            <consortium name="Ensembl"/>
        </authorList>
    </citation>
    <scope>IDENTIFICATION</scope>
</reference>
<dbReference type="InterPro" id="IPR011948">
    <property type="entry name" value="Dullard_phosphatase"/>
</dbReference>
<dbReference type="Proteomes" id="UP000694569">
    <property type="component" value="Unplaced"/>
</dbReference>